<evidence type="ECO:0000313" key="2">
    <source>
        <dbReference type="EMBL" id="MDQ0009504.1"/>
    </source>
</evidence>
<name>A0ABT9SY71_9GAMM</name>
<evidence type="ECO:0000256" key="1">
    <source>
        <dbReference type="SAM" id="SignalP"/>
    </source>
</evidence>
<organism evidence="2 3">
    <name type="scientific">Luteibacter jiangsuensis</name>
    <dbReference type="NCBI Taxonomy" id="637577"/>
    <lineage>
        <taxon>Bacteria</taxon>
        <taxon>Pseudomonadati</taxon>
        <taxon>Pseudomonadota</taxon>
        <taxon>Gammaproteobacteria</taxon>
        <taxon>Lysobacterales</taxon>
        <taxon>Rhodanobacteraceae</taxon>
        <taxon>Luteibacter</taxon>
    </lineage>
</organism>
<gene>
    <name evidence="2" type="ORF">J2T07_001681</name>
</gene>
<keyword evidence="1" id="KW-0732">Signal</keyword>
<evidence type="ECO:0008006" key="4">
    <source>
        <dbReference type="Google" id="ProtNLM"/>
    </source>
</evidence>
<protein>
    <recommendedName>
        <fullName evidence="4">Type 1 fimbria pilin</fullName>
    </recommendedName>
</protein>
<sequence length="223" mass="23543">MKHLPTLFASASLLLTASAAAHAESADLLVEGSIVPGAACDVTIGGGPIDLGTITREMLNPEPSKPTSLDERRLKTLVDCTHPARFAFVVTEARGGDAALPEVFKMYDQDGVSSPGKLFLLFDAQSTMIDSAQGYPTGSNEGTTDLGNATWGPSTPFQENLPITNGRYAVGFVRNAGSTDAPGTIKNLRVDLLVRPKINPVNDLDFSGGIAFASDIGLEIRYF</sequence>
<dbReference type="Proteomes" id="UP001237737">
    <property type="component" value="Unassembled WGS sequence"/>
</dbReference>
<dbReference type="EMBL" id="JAUSSK010000002">
    <property type="protein sequence ID" value="MDQ0009504.1"/>
    <property type="molecule type" value="Genomic_DNA"/>
</dbReference>
<proteinExistence type="predicted"/>
<keyword evidence="3" id="KW-1185">Reference proteome</keyword>
<reference evidence="2 3" key="1">
    <citation type="submission" date="2023-07" db="EMBL/GenBank/DDBJ databases">
        <title>Sorghum-associated microbial communities from plants grown in Nebraska, USA.</title>
        <authorList>
            <person name="Schachtman D."/>
        </authorList>
    </citation>
    <scope>NUCLEOTIDE SEQUENCE [LARGE SCALE GENOMIC DNA]</scope>
    <source>
        <strain evidence="2 3">CC60</strain>
    </source>
</reference>
<feature type="signal peptide" evidence="1">
    <location>
        <begin position="1"/>
        <end position="23"/>
    </location>
</feature>
<dbReference type="RefSeq" id="WP_306848936.1">
    <property type="nucleotide sequence ID" value="NZ_JAUSSK010000002.1"/>
</dbReference>
<comment type="caution">
    <text evidence="2">The sequence shown here is derived from an EMBL/GenBank/DDBJ whole genome shotgun (WGS) entry which is preliminary data.</text>
</comment>
<accession>A0ABT9SY71</accession>
<feature type="chain" id="PRO_5047493240" description="Type 1 fimbria pilin" evidence="1">
    <location>
        <begin position="24"/>
        <end position="223"/>
    </location>
</feature>
<evidence type="ECO:0000313" key="3">
    <source>
        <dbReference type="Proteomes" id="UP001237737"/>
    </source>
</evidence>